<feature type="domain" description="AMP-binding enzyme C-terminal" evidence="8">
    <location>
        <begin position="446"/>
        <end position="521"/>
    </location>
</feature>
<dbReference type="PANTHER" id="PTHR43201">
    <property type="entry name" value="ACYL-COA SYNTHETASE"/>
    <property type="match status" value="1"/>
</dbReference>
<dbReference type="RefSeq" id="WP_080866686.1">
    <property type="nucleotide sequence ID" value="NZ_LT009731.1"/>
</dbReference>
<proteinExistence type="inferred from homology"/>
<gene>
    <name evidence="9" type="ORF">AGR4C_Lc10078</name>
</gene>
<evidence type="ECO:0000256" key="4">
    <source>
        <dbReference type="ARBA" id="ARBA00051915"/>
    </source>
</evidence>
<dbReference type="EC" id="6.2.1.44" evidence="5"/>
<name>A0A1S7QZA8_AGRTU</name>
<reference evidence="9 10" key="1">
    <citation type="submission" date="2016-01" db="EMBL/GenBank/DDBJ databases">
        <authorList>
            <person name="Oliw E.H."/>
        </authorList>
    </citation>
    <scope>NUCLEOTIDE SEQUENCE [LARGE SCALE GENOMIC DNA]</scope>
    <source>
        <strain evidence="9 10">Kerr 14</strain>
    </source>
</reference>
<evidence type="ECO:0000259" key="8">
    <source>
        <dbReference type="Pfam" id="PF13193"/>
    </source>
</evidence>
<dbReference type="AlphaFoldDB" id="A0A1S7QZA8"/>
<dbReference type="Pfam" id="PF00501">
    <property type="entry name" value="AMP-binding"/>
    <property type="match status" value="1"/>
</dbReference>
<evidence type="ECO:0000259" key="7">
    <source>
        <dbReference type="Pfam" id="PF00501"/>
    </source>
</evidence>
<dbReference type="EMBL" id="FBWC01000019">
    <property type="protein sequence ID" value="CUX44249.1"/>
    <property type="molecule type" value="Genomic_DNA"/>
</dbReference>
<dbReference type="Pfam" id="PF13193">
    <property type="entry name" value="AMP-binding_C"/>
    <property type="match status" value="1"/>
</dbReference>
<evidence type="ECO:0000313" key="10">
    <source>
        <dbReference type="Proteomes" id="UP000191897"/>
    </source>
</evidence>
<evidence type="ECO:0000313" key="9">
    <source>
        <dbReference type="EMBL" id="CUX44249.1"/>
    </source>
</evidence>
<dbReference type="InterPro" id="IPR000873">
    <property type="entry name" value="AMP-dep_synth/lig_dom"/>
</dbReference>
<evidence type="ECO:0000256" key="3">
    <source>
        <dbReference type="ARBA" id="ARBA00022723"/>
    </source>
</evidence>
<accession>A0A1S7QZA8</accession>
<dbReference type="Gene3D" id="3.30.300.30">
    <property type="match status" value="1"/>
</dbReference>
<dbReference type="InterPro" id="IPR042099">
    <property type="entry name" value="ANL_N_sf"/>
</dbReference>
<dbReference type="GO" id="GO:0046872">
    <property type="term" value="F:metal ion binding"/>
    <property type="evidence" value="ECO:0007669"/>
    <property type="project" value="UniProtKB-KW"/>
</dbReference>
<evidence type="ECO:0000256" key="1">
    <source>
        <dbReference type="ARBA" id="ARBA00006432"/>
    </source>
</evidence>
<dbReference type="InterPro" id="IPR045851">
    <property type="entry name" value="AMP-bd_C_sf"/>
</dbReference>
<protein>
    <recommendedName>
        <fullName evidence="6">3-methylmercaptopropionyl-CoA ligase</fullName>
        <ecNumber evidence="5">6.2.1.44</ecNumber>
    </recommendedName>
</protein>
<dbReference type="PANTHER" id="PTHR43201:SF5">
    <property type="entry name" value="MEDIUM-CHAIN ACYL-COA LIGASE ACSF2, MITOCHONDRIAL"/>
    <property type="match status" value="1"/>
</dbReference>
<dbReference type="GO" id="GO:0006631">
    <property type="term" value="P:fatty acid metabolic process"/>
    <property type="evidence" value="ECO:0007669"/>
    <property type="project" value="TreeGrafter"/>
</dbReference>
<dbReference type="SUPFAM" id="SSF56801">
    <property type="entry name" value="Acetyl-CoA synthetase-like"/>
    <property type="match status" value="1"/>
</dbReference>
<sequence>MTMQSAVKHPAGGVAPSTTRVMNLSHFLTQAARRNPDHIGFVWGEKTWTWAQMEARVDAMAHALETEFGVRKGDRILVQSSNNNQMFESMFACFRVGAVWVPTNYRQSPDEVAYLAKASGARGMICASAFPDHAKASHEASTIDFSIAIGTAEFGEDYDAIVARHMGHKVKSQAVDRDDPCWFFFTSGTTGRPKAAVLTHGQMAFVITNHLCDLMPGTGPDDASIVVAPLSHGAGIHQLVQVAHGAKTVLPAAEKLDVPAVWALIEKWHITNAFTVPTILKMLVEDPSVDRFDHSSLRYVIYAGAPMYRADQKRALAKLGPVLVQYFGLGEVTGNITVLPPSFHNAEDGPETRIGTCGFDRTGMEVQIQNDAGEEVGAGETGEICVIGPAVFAGYYDNPEANAKAFRNGWFRTGDLGHRDESGFLYITGRASDMYISGGSNIYPREIEEKILMHPDISETAVLGVPDAVWGEVGVAVCVAREGADIAAIDLKAYLEGKMARYKLPKSVVFWDAMPKSAYGKITKKMIREELEKRGQMPAFEEKRTG</sequence>
<comment type="catalytic activity">
    <reaction evidence="4">
        <text>3-(methylsulfanyl)propanoate + ATP + CoA = 3-(methylsulfanyl)propanoyl-CoA + AMP + diphosphate</text>
        <dbReference type="Rhea" id="RHEA:43052"/>
        <dbReference type="ChEBI" id="CHEBI:30616"/>
        <dbReference type="ChEBI" id="CHEBI:33019"/>
        <dbReference type="ChEBI" id="CHEBI:49016"/>
        <dbReference type="ChEBI" id="CHEBI:57287"/>
        <dbReference type="ChEBI" id="CHEBI:82815"/>
        <dbReference type="ChEBI" id="CHEBI:456215"/>
        <dbReference type="EC" id="6.2.1.44"/>
    </reaction>
    <physiologicalReaction direction="left-to-right" evidence="4">
        <dbReference type="Rhea" id="RHEA:43053"/>
    </physiologicalReaction>
</comment>
<organism evidence="9 10">
    <name type="scientific">Agrobacterium tumefaciens str. Kerr 14</name>
    <dbReference type="NCBI Taxonomy" id="1183424"/>
    <lineage>
        <taxon>Bacteria</taxon>
        <taxon>Pseudomonadati</taxon>
        <taxon>Pseudomonadota</taxon>
        <taxon>Alphaproteobacteria</taxon>
        <taxon>Hyphomicrobiales</taxon>
        <taxon>Rhizobiaceae</taxon>
        <taxon>Rhizobium/Agrobacterium group</taxon>
        <taxon>Agrobacterium</taxon>
        <taxon>Agrobacterium tumefaciens complex</taxon>
    </lineage>
</organism>
<evidence type="ECO:0000256" key="6">
    <source>
        <dbReference type="ARBA" id="ARBA00067668"/>
    </source>
</evidence>
<evidence type="ECO:0000256" key="2">
    <source>
        <dbReference type="ARBA" id="ARBA00022598"/>
    </source>
</evidence>
<dbReference type="GO" id="GO:0031956">
    <property type="term" value="F:medium-chain fatty acid-CoA ligase activity"/>
    <property type="evidence" value="ECO:0007669"/>
    <property type="project" value="TreeGrafter"/>
</dbReference>
<dbReference type="CDD" id="cd17631">
    <property type="entry name" value="FACL_FadD13-like"/>
    <property type="match status" value="1"/>
</dbReference>
<evidence type="ECO:0000256" key="5">
    <source>
        <dbReference type="ARBA" id="ARBA00066616"/>
    </source>
</evidence>
<dbReference type="Gene3D" id="3.40.50.12780">
    <property type="entry name" value="N-terminal domain of ligase-like"/>
    <property type="match status" value="1"/>
</dbReference>
<keyword evidence="2 9" id="KW-0436">Ligase</keyword>
<dbReference type="NCBIfam" id="NF005676">
    <property type="entry name" value="PRK07470.1"/>
    <property type="match status" value="1"/>
</dbReference>
<dbReference type="PROSITE" id="PS00455">
    <property type="entry name" value="AMP_BINDING"/>
    <property type="match status" value="1"/>
</dbReference>
<keyword evidence="3" id="KW-0479">Metal-binding</keyword>
<comment type="similarity">
    <text evidence="1">Belongs to the ATP-dependent AMP-binding enzyme family.</text>
</comment>
<dbReference type="InterPro" id="IPR025110">
    <property type="entry name" value="AMP-bd_C"/>
</dbReference>
<dbReference type="Proteomes" id="UP000191897">
    <property type="component" value="Unassembled WGS sequence"/>
</dbReference>
<dbReference type="FunFam" id="3.30.300.30:FF:000008">
    <property type="entry name" value="2,3-dihydroxybenzoate-AMP ligase"/>
    <property type="match status" value="1"/>
</dbReference>
<dbReference type="InterPro" id="IPR020845">
    <property type="entry name" value="AMP-binding_CS"/>
</dbReference>
<feature type="domain" description="AMP-dependent synthetase/ligase" evidence="7">
    <location>
        <begin position="29"/>
        <end position="396"/>
    </location>
</feature>